<dbReference type="InParanoid" id="A0A1X7SHV9"/>
<sequence length="177" mass="18748">MSSSSTSSSSTPSSSSVAASSGAAIATSSVVGSAPSGSGPTVTYSTLMAAIQEAVRKEVSEAVSRALPAHSSTTTVPEAAAGRLLIVHTHNPILICSKSCVDQFYLFYSTTFVFRITVQSFVEYGGAIFCLLAVAQPLSLEFFTRAFYSPRSHHMLQNRRPQTARLSSRCALDKQTL</sequence>
<accession>A0A1X7SHV9</accession>
<reference evidence="1" key="1">
    <citation type="submission" date="2017-05" db="UniProtKB">
        <authorList>
            <consortium name="EnsemblMetazoa"/>
        </authorList>
    </citation>
    <scope>IDENTIFICATION</scope>
</reference>
<evidence type="ECO:0000313" key="1">
    <source>
        <dbReference type="EnsemblMetazoa" id="Aqu2.1.01687_001"/>
    </source>
</evidence>
<name>A0A1X7SHV9_AMPQE</name>
<dbReference type="EnsemblMetazoa" id="Aqu2.1.01687_001">
    <property type="protein sequence ID" value="Aqu2.1.01687_001"/>
    <property type="gene ID" value="Aqu2.1.01687"/>
</dbReference>
<protein>
    <submittedName>
        <fullName evidence="1">Uncharacterized protein</fullName>
    </submittedName>
</protein>
<proteinExistence type="predicted"/>
<dbReference type="AlphaFoldDB" id="A0A1X7SHV9"/>
<organism evidence="1">
    <name type="scientific">Amphimedon queenslandica</name>
    <name type="common">Sponge</name>
    <dbReference type="NCBI Taxonomy" id="400682"/>
    <lineage>
        <taxon>Eukaryota</taxon>
        <taxon>Metazoa</taxon>
        <taxon>Porifera</taxon>
        <taxon>Demospongiae</taxon>
        <taxon>Heteroscleromorpha</taxon>
        <taxon>Haplosclerida</taxon>
        <taxon>Niphatidae</taxon>
        <taxon>Amphimedon</taxon>
    </lineage>
</organism>